<reference evidence="2 3" key="1">
    <citation type="submission" date="2023-01" db="EMBL/GenBank/DDBJ databases">
        <authorList>
            <person name="Kreplak J."/>
        </authorList>
    </citation>
    <scope>NUCLEOTIDE SEQUENCE [LARGE SCALE GENOMIC DNA]</scope>
</reference>
<keyword evidence="3" id="KW-1185">Reference proteome</keyword>
<feature type="transmembrane region" description="Helical" evidence="1">
    <location>
        <begin position="13"/>
        <end position="36"/>
    </location>
</feature>
<dbReference type="EMBL" id="OX451735">
    <property type="protein sequence ID" value="CAI8593514.1"/>
    <property type="molecule type" value="Genomic_DNA"/>
</dbReference>
<accession>A0AAV0Z9H6</accession>
<organism evidence="2 3">
    <name type="scientific">Vicia faba</name>
    <name type="common">Broad bean</name>
    <name type="synonym">Faba vulgaris</name>
    <dbReference type="NCBI Taxonomy" id="3906"/>
    <lineage>
        <taxon>Eukaryota</taxon>
        <taxon>Viridiplantae</taxon>
        <taxon>Streptophyta</taxon>
        <taxon>Embryophyta</taxon>
        <taxon>Tracheophyta</taxon>
        <taxon>Spermatophyta</taxon>
        <taxon>Magnoliopsida</taxon>
        <taxon>eudicotyledons</taxon>
        <taxon>Gunneridae</taxon>
        <taxon>Pentapetalae</taxon>
        <taxon>rosids</taxon>
        <taxon>fabids</taxon>
        <taxon>Fabales</taxon>
        <taxon>Fabaceae</taxon>
        <taxon>Papilionoideae</taxon>
        <taxon>50 kb inversion clade</taxon>
        <taxon>NPAAA clade</taxon>
        <taxon>Hologalegina</taxon>
        <taxon>IRL clade</taxon>
        <taxon>Fabeae</taxon>
        <taxon>Vicia</taxon>
    </lineage>
</organism>
<gene>
    <name evidence="2" type="ORF">VFH_I095240</name>
</gene>
<keyword evidence="1" id="KW-1133">Transmembrane helix</keyword>
<dbReference type="Proteomes" id="UP001157006">
    <property type="component" value="Chromosome 1S"/>
</dbReference>
<keyword evidence="1" id="KW-0472">Membrane</keyword>
<evidence type="ECO:0000256" key="1">
    <source>
        <dbReference type="SAM" id="Phobius"/>
    </source>
</evidence>
<proteinExistence type="predicted"/>
<sequence length="204" mass="23459">MNFGYATIIFEKLLYYILSGYVFLLIPLPLYSGYVFQSSHLPLSSYSYFVCVLNRSYNRHTVSPSTNYPCLFQTLTPKTITSTTVSSSPIKRKRKVSDSAPLEEEYKQWVKDAKALKLDEMNRKNRVDNFKNASELRPTKTGLKEGDTGYDPFSRMWTILRNYYVAKPGVAQREVEDGVDLSEENPCFVCKLDVFNTDFEVITS</sequence>
<evidence type="ECO:0000313" key="2">
    <source>
        <dbReference type="EMBL" id="CAI8593514.1"/>
    </source>
</evidence>
<protein>
    <submittedName>
        <fullName evidence="2">Uncharacterized protein</fullName>
    </submittedName>
</protein>
<dbReference type="AlphaFoldDB" id="A0AAV0Z9H6"/>
<evidence type="ECO:0000313" key="3">
    <source>
        <dbReference type="Proteomes" id="UP001157006"/>
    </source>
</evidence>
<name>A0AAV0Z9H6_VICFA</name>
<keyword evidence="1" id="KW-0812">Transmembrane</keyword>